<keyword evidence="7" id="KW-1185">Reference proteome</keyword>
<dbReference type="PROSITE" id="PS00122">
    <property type="entry name" value="CARBOXYLESTERASE_B_1"/>
    <property type="match status" value="1"/>
</dbReference>
<dbReference type="STRING" id="490622.A0A395NHP5"/>
<dbReference type="EMBL" id="PXOA01000445">
    <property type="protein sequence ID" value="RFU75367.1"/>
    <property type="molecule type" value="Genomic_DNA"/>
</dbReference>
<reference evidence="6 7" key="1">
    <citation type="journal article" date="2018" name="PLoS Pathog.">
        <title>Evolution of structural diversity of trichothecenes, a family of toxins produced by plant pathogenic and entomopathogenic fungi.</title>
        <authorList>
            <person name="Proctor R.H."/>
            <person name="McCormick S.P."/>
            <person name="Kim H.S."/>
            <person name="Cardoza R.E."/>
            <person name="Stanley A.M."/>
            <person name="Lindo L."/>
            <person name="Kelly A."/>
            <person name="Brown D.W."/>
            <person name="Lee T."/>
            <person name="Vaughan M.M."/>
            <person name="Alexander N.J."/>
            <person name="Busman M."/>
            <person name="Gutierrez S."/>
        </authorList>
    </citation>
    <scope>NUCLEOTIDE SEQUENCE [LARGE SCALE GENOMIC DNA]</scope>
    <source>
        <strain evidence="6 7">IBT 40837</strain>
    </source>
</reference>
<dbReference type="AlphaFoldDB" id="A0A395NHP5"/>
<dbReference type="EC" id="3.1.1.-" evidence="3"/>
<dbReference type="Proteomes" id="UP000266272">
    <property type="component" value="Unassembled WGS sequence"/>
</dbReference>
<dbReference type="GO" id="GO:0016787">
    <property type="term" value="F:hydrolase activity"/>
    <property type="evidence" value="ECO:0007669"/>
    <property type="project" value="UniProtKB-KW"/>
</dbReference>
<dbReference type="OrthoDB" id="6846267at2759"/>
<comment type="similarity">
    <text evidence="1 3">Belongs to the type-B carboxylesterase/lipase family.</text>
</comment>
<dbReference type="InterPro" id="IPR029058">
    <property type="entry name" value="AB_hydrolase_fold"/>
</dbReference>
<evidence type="ECO:0000256" key="4">
    <source>
        <dbReference type="SAM" id="MobiDB-lite"/>
    </source>
</evidence>
<proteinExistence type="inferred from homology"/>
<gene>
    <name evidence="6" type="ORF">TARUN_6884</name>
</gene>
<comment type="caution">
    <text evidence="6">The sequence shown here is derived from an EMBL/GenBank/DDBJ whole genome shotgun (WGS) entry which is preliminary data.</text>
</comment>
<feature type="chain" id="PRO_5017098510" description="Carboxylic ester hydrolase" evidence="3">
    <location>
        <begin position="21"/>
        <end position="574"/>
    </location>
</feature>
<feature type="signal peptide" evidence="3">
    <location>
        <begin position="1"/>
        <end position="20"/>
    </location>
</feature>
<evidence type="ECO:0000256" key="2">
    <source>
        <dbReference type="ARBA" id="ARBA00022801"/>
    </source>
</evidence>
<dbReference type="SUPFAM" id="SSF53474">
    <property type="entry name" value="alpha/beta-Hydrolases"/>
    <property type="match status" value="1"/>
</dbReference>
<dbReference type="Pfam" id="PF00135">
    <property type="entry name" value="COesterase"/>
    <property type="match status" value="1"/>
</dbReference>
<feature type="region of interest" description="Disordered" evidence="4">
    <location>
        <begin position="85"/>
        <end position="104"/>
    </location>
</feature>
<evidence type="ECO:0000256" key="3">
    <source>
        <dbReference type="RuleBase" id="RU361235"/>
    </source>
</evidence>
<sequence>MKANANLLIIAAGLANFGFARESKAATVLLPGSEIQGVSADGVESFFGMPYAESPAGLNRLKRPVRRTRPLGVFDATAITPECPQGHFRATESDHPWQRRSLYPNRTNDAPVRWDTTPAVVASEDCLTVTVQRPAGIKAGDKLPVLFMINGYGFVMGMSSRYNATSFINFGVNNKQPFIFVTANYRLGAWGFLPGEQVMVNKTTNLGLHDQRMSMEWTSDNIEAFGGDPDKITLWGHSAGGVSVFDHLVINGGNATYKDRKKLFRGAIMSSGSLIPADYANSPKCQEVYNTIVRAAGCQRKQDTLQCLRELSPAEFERVTSTMPGINAVETMRLVYIPRPDGDLLRYSPEKLVGNSMFLAVPMILGNQEDEGTIFAQAQTSVNSGSRLNQYLRRNYFRHAKKSQMRDFVKTYSKKPYDGSPYRTGNDFEDWLGKKRLASVIGDILFILPRRLALAFVAQSQPLLPLWGYQASFNYRNGLSSPFGTSHGSFEAAVFGTGDYNSPYSTKSVRTYFLNFIYNLDPNKGNEDVEFWPQWTIDKPQLLWLNKTKNAYLTDTYRNRSYKYMKRELDLFRF</sequence>
<dbReference type="PANTHER" id="PTHR11559">
    <property type="entry name" value="CARBOXYLESTERASE"/>
    <property type="match status" value="1"/>
</dbReference>
<evidence type="ECO:0000313" key="7">
    <source>
        <dbReference type="Proteomes" id="UP000266272"/>
    </source>
</evidence>
<dbReference type="InterPro" id="IPR019826">
    <property type="entry name" value="Carboxylesterase_B_AS"/>
</dbReference>
<feature type="domain" description="Carboxylesterase type B" evidence="5">
    <location>
        <begin position="32"/>
        <end position="562"/>
    </location>
</feature>
<organism evidence="6 7">
    <name type="scientific">Trichoderma arundinaceum</name>
    <dbReference type="NCBI Taxonomy" id="490622"/>
    <lineage>
        <taxon>Eukaryota</taxon>
        <taxon>Fungi</taxon>
        <taxon>Dikarya</taxon>
        <taxon>Ascomycota</taxon>
        <taxon>Pezizomycotina</taxon>
        <taxon>Sordariomycetes</taxon>
        <taxon>Hypocreomycetidae</taxon>
        <taxon>Hypocreales</taxon>
        <taxon>Hypocreaceae</taxon>
        <taxon>Trichoderma</taxon>
    </lineage>
</organism>
<evidence type="ECO:0000313" key="6">
    <source>
        <dbReference type="EMBL" id="RFU75367.1"/>
    </source>
</evidence>
<name>A0A395NHP5_TRIAR</name>
<keyword evidence="2 3" id="KW-0378">Hydrolase</keyword>
<dbReference type="InterPro" id="IPR050309">
    <property type="entry name" value="Type-B_Carboxylest/Lipase"/>
</dbReference>
<dbReference type="InterPro" id="IPR002018">
    <property type="entry name" value="CarbesteraseB"/>
</dbReference>
<keyword evidence="3" id="KW-0732">Signal</keyword>
<protein>
    <recommendedName>
        <fullName evidence="3">Carboxylic ester hydrolase</fullName>
        <ecNumber evidence="3">3.1.1.-</ecNumber>
    </recommendedName>
</protein>
<accession>A0A395NHP5</accession>
<evidence type="ECO:0000259" key="5">
    <source>
        <dbReference type="Pfam" id="PF00135"/>
    </source>
</evidence>
<dbReference type="Gene3D" id="3.40.50.1820">
    <property type="entry name" value="alpha/beta hydrolase"/>
    <property type="match status" value="1"/>
</dbReference>
<evidence type="ECO:0000256" key="1">
    <source>
        <dbReference type="ARBA" id="ARBA00005964"/>
    </source>
</evidence>